<reference evidence="1 2" key="1">
    <citation type="submission" date="2019-07" db="EMBL/GenBank/DDBJ databases">
        <title>Sphingomonas solaris sp. nov., isolated from a solar panel from Boston, Massachusetts.</title>
        <authorList>
            <person name="Tanner K."/>
            <person name="Pascual J."/>
            <person name="Mancuso C."/>
            <person name="Pereto J."/>
            <person name="Khalil A."/>
            <person name="Vilanova C."/>
        </authorList>
    </citation>
    <scope>NUCLEOTIDE SEQUENCE [LARGE SCALE GENOMIC DNA]</scope>
    <source>
        <strain evidence="1 2">R4DWN</strain>
    </source>
</reference>
<organism evidence="1 2">
    <name type="scientific">Alterirhizorhabdus solaris</name>
    <dbReference type="NCBI Taxonomy" id="2529389"/>
    <lineage>
        <taxon>Bacteria</taxon>
        <taxon>Pseudomonadati</taxon>
        <taxon>Pseudomonadota</taxon>
        <taxon>Alphaproteobacteria</taxon>
        <taxon>Sphingomonadales</taxon>
        <taxon>Rhizorhabdaceae</taxon>
        <taxon>Alterirhizorhabdus</taxon>
    </lineage>
</organism>
<proteinExistence type="predicted"/>
<keyword evidence="2" id="KW-1185">Reference proteome</keyword>
<sequence length="78" mass="8410">MPGHFDDFIVTAQCPGCGAQVSATYGRLRCDPRVTCHCGMGFAVYLDGSPVAEADMLWDAGRWRVANDNSSPPYLVKG</sequence>
<evidence type="ECO:0000313" key="1">
    <source>
        <dbReference type="EMBL" id="TVV70567.1"/>
    </source>
</evidence>
<comment type="caution">
    <text evidence="1">The sequence shown here is derived from an EMBL/GenBank/DDBJ whole genome shotgun (WGS) entry which is preliminary data.</text>
</comment>
<name>A0A558QU21_9SPHN</name>
<dbReference type="RefSeq" id="WP_145155206.1">
    <property type="nucleotide sequence ID" value="NZ_VNIM01000118.1"/>
</dbReference>
<protein>
    <submittedName>
        <fullName evidence="1">Uncharacterized protein</fullName>
    </submittedName>
</protein>
<dbReference type="Proteomes" id="UP000318681">
    <property type="component" value="Unassembled WGS sequence"/>
</dbReference>
<evidence type="ECO:0000313" key="2">
    <source>
        <dbReference type="Proteomes" id="UP000318681"/>
    </source>
</evidence>
<dbReference type="OrthoDB" id="7509903at2"/>
<gene>
    <name evidence="1" type="ORF">FOY91_18805</name>
</gene>
<dbReference type="EMBL" id="VNIM01000118">
    <property type="protein sequence ID" value="TVV70567.1"/>
    <property type="molecule type" value="Genomic_DNA"/>
</dbReference>
<accession>A0A558QU21</accession>
<dbReference type="AlphaFoldDB" id="A0A558QU21"/>